<protein>
    <submittedName>
        <fullName evidence="2">Uncharacterized protein</fullName>
    </submittedName>
</protein>
<dbReference type="AlphaFoldDB" id="A0A2P2PXH3"/>
<sequence length="63" mass="7563">MIFCIYIFTFVCLHNFYSVILTQFSSSGQLLFKVLTYTVFLGYMYASYWCHCFLVWLTIFSLK</sequence>
<proteinExistence type="predicted"/>
<keyword evidence="1" id="KW-1133">Transmembrane helix</keyword>
<organism evidence="2">
    <name type="scientific">Rhizophora mucronata</name>
    <name type="common">Asiatic mangrove</name>
    <dbReference type="NCBI Taxonomy" id="61149"/>
    <lineage>
        <taxon>Eukaryota</taxon>
        <taxon>Viridiplantae</taxon>
        <taxon>Streptophyta</taxon>
        <taxon>Embryophyta</taxon>
        <taxon>Tracheophyta</taxon>
        <taxon>Spermatophyta</taxon>
        <taxon>Magnoliopsida</taxon>
        <taxon>eudicotyledons</taxon>
        <taxon>Gunneridae</taxon>
        <taxon>Pentapetalae</taxon>
        <taxon>rosids</taxon>
        <taxon>fabids</taxon>
        <taxon>Malpighiales</taxon>
        <taxon>Rhizophoraceae</taxon>
        <taxon>Rhizophora</taxon>
    </lineage>
</organism>
<keyword evidence="1" id="KW-0812">Transmembrane</keyword>
<evidence type="ECO:0000313" key="2">
    <source>
        <dbReference type="EMBL" id="MBX59442.1"/>
    </source>
</evidence>
<accession>A0A2P2PXH3</accession>
<feature type="transmembrane region" description="Helical" evidence="1">
    <location>
        <begin position="42"/>
        <end position="62"/>
    </location>
</feature>
<keyword evidence="1" id="KW-0472">Membrane</keyword>
<evidence type="ECO:0000256" key="1">
    <source>
        <dbReference type="SAM" id="Phobius"/>
    </source>
</evidence>
<dbReference type="EMBL" id="GGEC01078958">
    <property type="protein sequence ID" value="MBX59442.1"/>
    <property type="molecule type" value="Transcribed_RNA"/>
</dbReference>
<reference evidence="2" key="1">
    <citation type="submission" date="2018-02" db="EMBL/GenBank/DDBJ databases">
        <title>Rhizophora mucronata_Transcriptome.</title>
        <authorList>
            <person name="Meera S.P."/>
            <person name="Sreeshan A."/>
            <person name="Augustine A."/>
        </authorList>
    </citation>
    <scope>NUCLEOTIDE SEQUENCE</scope>
    <source>
        <tissue evidence="2">Leaf</tissue>
    </source>
</reference>
<name>A0A2P2PXH3_RHIMU</name>